<evidence type="ECO:0000256" key="10">
    <source>
        <dbReference type="HAMAP-Rule" id="MF_01612"/>
    </source>
</evidence>
<dbReference type="KEGG" id="mmil:sm9_0991"/>
<dbReference type="EC" id="2.5.1.147" evidence="2 10"/>
<dbReference type="GO" id="GO:0051539">
    <property type="term" value="F:4 iron, 4 sulfur cluster binding"/>
    <property type="evidence" value="ECO:0007669"/>
    <property type="project" value="UniProtKB-KW"/>
</dbReference>
<keyword evidence="3 10" id="KW-0004">4Fe-4S</keyword>
<comment type="function">
    <text evidence="10">Catalyzes the radical-mediated synthesis of 5-amino-5-(4-hydroxybenzyl)-6-(D-ribitylimino)-5,6-dihydrouracil from 5-amino-6-(D-ribitylamino)uracil and L-tyrosine.</text>
</comment>
<feature type="binding site" evidence="10 11">
    <location>
        <position position="79"/>
    </location>
    <ligand>
        <name>[4Fe-4S] cluster</name>
        <dbReference type="ChEBI" id="CHEBI:49883"/>
        <note>4Fe-4S-S-AdoMet</note>
    </ligand>
</feature>
<feature type="binding site" evidence="12">
    <location>
        <position position="78"/>
    </location>
    <ligand>
        <name>S-adenosyl-L-methionine</name>
        <dbReference type="ChEBI" id="CHEBI:59789"/>
    </ligand>
</feature>
<dbReference type="InterPro" id="IPR020050">
    <property type="entry name" value="FO_synthase_su2"/>
</dbReference>
<dbReference type="NCBIfam" id="TIGR00423">
    <property type="entry name" value="CofH family radical SAM protein"/>
    <property type="match status" value="1"/>
</dbReference>
<dbReference type="SUPFAM" id="SSF102114">
    <property type="entry name" value="Radical SAM enzymes"/>
    <property type="match status" value="1"/>
</dbReference>
<dbReference type="UniPathway" id="UPA00072"/>
<feature type="binding site" evidence="10 11">
    <location>
        <position position="76"/>
    </location>
    <ligand>
        <name>[4Fe-4S] cluster</name>
        <dbReference type="ChEBI" id="CHEBI:49883"/>
        <note>4Fe-4S-S-AdoMet</note>
    </ligand>
</feature>
<dbReference type="PATRIC" id="fig|230361.4.peg.1021"/>
<feature type="binding site" evidence="12">
    <location>
        <position position="184"/>
    </location>
    <ligand>
        <name>S-adenosyl-L-methionine</name>
        <dbReference type="ChEBI" id="CHEBI:59789"/>
    </ligand>
</feature>
<sequence>MFDKLPISSKTEKILTKSLDEPISVEEGNHLMNIKGPDLYPLIATADYLRSKIVGDDVTFINNCNINFTNICTVRCGFCAFGKDADDPDAYILNDEQILAKAQGAVEKGAHEFCVMGGVLPDADIEYYEHLLHLLKGEYPDVMIHGFSPTMIRDAAVLSGMDMAEACERLKSAGLDTLPGTAAEILTDRSREIICPEKVSVKEWIDTVRTAHEVGIPGSATIMYGHVETLEERVEHIDVIRQLQEETHGFTEFIPMTFMHEYSPIFLEGQRNLGASGTEDLKLYAVSRLMLRDLIPNIQVSWVKMGFRFAQVVLTAGANDLGGTLGGDELSEASGAPDGVEASIETLDSMVKNLGRNPIERNSKYTEFYPIEYQTKLEMPSK</sequence>
<dbReference type="InterPro" id="IPR006638">
    <property type="entry name" value="Elp3/MiaA/NifB-like_rSAM"/>
</dbReference>
<comment type="catalytic activity">
    <reaction evidence="9 10">
        <text>5-amino-6-(D-ribitylamino)uracil + L-tyrosine + S-adenosyl-L-methionine = 5-amino-5-(4-hydroxybenzyl)-6-(D-ribitylimino)-5,6-dihydrouracil + 2-iminoacetate + 5'-deoxyadenosine + L-methionine + H(+)</text>
        <dbReference type="Rhea" id="RHEA:55200"/>
        <dbReference type="ChEBI" id="CHEBI:15378"/>
        <dbReference type="ChEBI" id="CHEBI:15934"/>
        <dbReference type="ChEBI" id="CHEBI:17319"/>
        <dbReference type="ChEBI" id="CHEBI:57844"/>
        <dbReference type="ChEBI" id="CHEBI:58315"/>
        <dbReference type="ChEBI" id="CHEBI:59789"/>
        <dbReference type="ChEBI" id="CHEBI:77846"/>
        <dbReference type="ChEBI" id="CHEBI:85936"/>
        <dbReference type="EC" id="2.5.1.147"/>
    </reaction>
</comment>
<dbReference type="SFLD" id="SFLDG01389">
    <property type="entry name" value="menaquinone_synthsis_involved"/>
    <property type="match status" value="1"/>
</dbReference>
<evidence type="ECO:0000256" key="9">
    <source>
        <dbReference type="ARBA" id="ARBA00048468"/>
    </source>
</evidence>
<dbReference type="PANTHER" id="PTHR43076:SF1">
    <property type="entry name" value="LIPOYL SYNTHASE 2"/>
    <property type="match status" value="1"/>
</dbReference>
<keyword evidence="5 10" id="KW-0949">S-adenosyl-L-methionine</keyword>
<evidence type="ECO:0000256" key="1">
    <source>
        <dbReference type="ARBA" id="ARBA00004712"/>
    </source>
</evidence>
<dbReference type="InterPro" id="IPR007197">
    <property type="entry name" value="rSAM"/>
</dbReference>
<evidence type="ECO:0000313" key="15">
    <source>
        <dbReference type="Proteomes" id="UP000067738"/>
    </source>
</evidence>
<dbReference type="RefSeq" id="WP_058739071.1">
    <property type="nucleotide sequence ID" value="NZ_CP011266.1"/>
</dbReference>
<feature type="binding site" evidence="10 11">
    <location>
        <position position="72"/>
    </location>
    <ligand>
        <name>[4Fe-4S] cluster</name>
        <dbReference type="ChEBI" id="CHEBI:49883"/>
        <note>4Fe-4S-S-AdoMet</note>
    </ligand>
</feature>
<comment type="cofactor">
    <cofactor evidence="10 11">
        <name>[4Fe-4S] cluster</name>
        <dbReference type="ChEBI" id="CHEBI:49883"/>
    </cofactor>
    <text evidence="10 11">Binds 1 [4Fe-4S] cluster. The cluster is coordinated with 3 cysteines and an exchangeable S-adenosyl-L-methionine.</text>
</comment>
<evidence type="ECO:0000256" key="11">
    <source>
        <dbReference type="PIRSR" id="PIRSR004762-1"/>
    </source>
</evidence>
<dbReference type="PANTHER" id="PTHR43076">
    <property type="entry name" value="FO SYNTHASE (COFH)"/>
    <property type="match status" value="1"/>
</dbReference>
<comment type="subunit">
    <text evidence="10">The FO synthase complex consists of two subunits, CofG and CofH.</text>
</comment>
<dbReference type="Proteomes" id="UP000067738">
    <property type="component" value="Chromosome"/>
</dbReference>
<evidence type="ECO:0000256" key="8">
    <source>
        <dbReference type="ARBA" id="ARBA00023014"/>
    </source>
</evidence>
<comment type="pathway">
    <text evidence="1 10">Cofactor biosynthesis; coenzyme F0 biosynthesis.</text>
</comment>
<gene>
    <name evidence="10 14" type="primary">cofH</name>
    <name evidence="14" type="ORF">sm9_0991</name>
</gene>
<dbReference type="InterPro" id="IPR013785">
    <property type="entry name" value="Aldolase_TIM"/>
</dbReference>
<evidence type="ECO:0000256" key="7">
    <source>
        <dbReference type="ARBA" id="ARBA00023004"/>
    </source>
</evidence>
<reference evidence="14 15" key="1">
    <citation type="submission" date="2015-04" db="EMBL/GenBank/DDBJ databases">
        <title>The complete genome sequence of the rumen methanogen Methanobrevibacter millerae SM9.</title>
        <authorList>
            <person name="Leahy S.C."/>
            <person name="Kelly W.J."/>
            <person name="Pacheco D.M."/>
            <person name="Li D."/>
            <person name="Altermann E."/>
            <person name="Attwood G.T."/>
        </authorList>
    </citation>
    <scope>NUCLEOTIDE SEQUENCE [LARGE SCALE GENOMIC DNA]</scope>
    <source>
        <strain evidence="14 15">SM9</strain>
    </source>
</reference>
<dbReference type="PROSITE" id="PS51918">
    <property type="entry name" value="RADICAL_SAM"/>
    <property type="match status" value="1"/>
</dbReference>
<keyword evidence="4 10" id="KW-0808">Transferase</keyword>
<dbReference type="InterPro" id="IPR058240">
    <property type="entry name" value="rSAM_sf"/>
</dbReference>
<feature type="binding site" evidence="12">
    <location>
        <position position="301"/>
    </location>
    <ligand>
        <name>(3R)-3-methyl-D-ornithine</name>
        <dbReference type="ChEBI" id="CHEBI:64642"/>
    </ligand>
</feature>
<evidence type="ECO:0000256" key="12">
    <source>
        <dbReference type="PIRSR" id="PIRSR004762-2"/>
    </source>
</evidence>
<dbReference type="GeneID" id="26735961"/>
<evidence type="ECO:0000256" key="6">
    <source>
        <dbReference type="ARBA" id="ARBA00022723"/>
    </source>
</evidence>
<organism evidence="14 15">
    <name type="scientific">Methanobrevibacter millerae</name>
    <dbReference type="NCBI Taxonomy" id="230361"/>
    <lineage>
        <taxon>Archaea</taxon>
        <taxon>Methanobacteriati</taxon>
        <taxon>Methanobacteriota</taxon>
        <taxon>Methanomada group</taxon>
        <taxon>Methanobacteria</taxon>
        <taxon>Methanobacteriales</taxon>
        <taxon>Methanobacteriaceae</taxon>
        <taxon>Methanobrevibacter</taxon>
    </lineage>
</organism>
<name>A0A0U3CJR0_9EURY</name>
<dbReference type="OrthoDB" id="8186at2157"/>
<evidence type="ECO:0000313" key="14">
    <source>
        <dbReference type="EMBL" id="ALT68780.1"/>
    </source>
</evidence>
<feature type="binding site" evidence="12">
    <location>
        <position position="148"/>
    </location>
    <ligand>
        <name>(3R)-3-methyl-D-ornithine</name>
        <dbReference type="ChEBI" id="CHEBI:64642"/>
    </ligand>
</feature>
<proteinExistence type="inferred from homology"/>
<dbReference type="GO" id="GO:0141093">
    <property type="term" value="F:5-amino-6-(D-ribitylamino)uracil--L-tyrosine 4-hydroxyphenyl transferase activity"/>
    <property type="evidence" value="ECO:0007669"/>
    <property type="project" value="UniProtKB-EC"/>
</dbReference>
<dbReference type="GO" id="GO:0044689">
    <property type="term" value="F:7,8-didemethyl-8-hydroxy-5-deazariboflavin synthase activity"/>
    <property type="evidence" value="ECO:0007669"/>
    <property type="project" value="TreeGrafter"/>
</dbReference>
<feature type="domain" description="Radical SAM core" evidence="13">
    <location>
        <begin position="58"/>
        <end position="301"/>
    </location>
</feature>
<dbReference type="NCBIfam" id="TIGR03551">
    <property type="entry name" value="F420_cofH"/>
    <property type="match status" value="1"/>
</dbReference>
<dbReference type="HAMAP" id="MF_01612">
    <property type="entry name" value="FO_synth_sub2"/>
    <property type="match status" value="1"/>
</dbReference>
<dbReference type="InterPro" id="IPR019940">
    <property type="entry name" value="CofH_family"/>
</dbReference>
<evidence type="ECO:0000256" key="4">
    <source>
        <dbReference type="ARBA" id="ARBA00022679"/>
    </source>
</evidence>
<dbReference type="InterPro" id="IPR045567">
    <property type="entry name" value="CofH/MnqC-like_C"/>
</dbReference>
<keyword evidence="15" id="KW-1185">Reference proteome</keyword>
<evidence type="ECO:0000256" key="2">
    <source>
        <dbReference type="ARBA" id="ARBA00012289"/>
    </source>
</evidence>
<keyword evidence="6 10" id="KW-0479">Metal-binding</keyword>
<comment type="similarity">
    <text evidence="10">Belongs to the radical SAM superfamily. CofH family.</text>
</comment>
<dbReference type="Gene3D" id="3.20.20.70">
    <property type="entry name" value="Aldolase class I"/>
    <property type="match status" value="1"/>
</dbReference>
<keyword evidence="8 10" id="KW-0411">Iron-sulfur</keyword>
<dbReference type="GO" id="GO:0005506">
    <property type="term" value="F:iron ion binding"/>
    <property type="evidence" value="ECO:0007669"/>
    <property type="project" value="UniProtKB-UniRule"/>
</dbReference>
<evidence type="ECO:0000256" key="5">
    <source>
        <dbReference type="ARBA" id="ARBA00022691"/>
    </source>
</evidence>
<evidence type="ECO:0000256" key="3">
    <source>
        <dbReference type="ARBA" id="ARBA00022485"/>
    </source>
</evidence>
<dbReference type="InterPro" id="IPR034405">
    <property type="entry name" value="F420"/>
</dbReference>
<keyword evidence="7 10" id="KW-0408">Iron</keyword>
<dbReference type="Pfam" id="PF19288">
    <property type="entry name" value="CofH_C"/>
    <property type="match status" value="1"/>
</dbReference>
<evidence type="ECO:0000259" key="13">
    <source>
        <dbReference type="PROSITE" id="PS51918"/>
    </source>
</evidence>
<dbReference type="SFLD" id="SFLDG01388">
    <property type="entry name" value="7_8-didemethyl-8-hydroxy-5-dea"/>
    <property type="match status" value="1"/>
</dbReference>
<dbReference type="PIRSF" id="PIRSF004762">
    <property type="entry name" value="CHP00423"/>
    <property type="match status" value="1"/>
</dbReference>
<accession>A0A0U3CJR0</accession>
<dbReference type="CDD" id="cd01335">
    <property type="entry name" value="Radical_SAM"/>
    <property type="match status" value="1"/>
</dbReference>
<dbReference type="SMART" id="SM00729">
    <property type="entry name" value="Elp3"/>
    <property type="match status" value="1"/>
</dbReference>
<dbReference type="AlphaFoldDB" id="A0A0U3CJR0"/>
<dbReference type="EMBL" id="CP011266">
    <property type="protein sequence ID" value="ALT68780.1"/>
    <property type="molecule type" value="Genomic_DNA"/>
</dbReference>
<dbReference type="SFLD" id="SFLDG01064">
    <property type="entry name" value="F420__menaquinone_cofactor_bio"/>
    <property type="match status" value="2"/>
</dbReference>
<dbReference type="SFLD" id="SFLDS00029">
    <property type="entry name" value="Radical_SAM"/>
    <property type="match status" value="2"/>
</dbReference>
<dbReference type="Pfam" id="PF04055">
    <property type="entry name" value="Radical_SAM"/>
    <property type="match status" value="1"/>
</dbReference>
<protein>
    <recommendedName>
        <fullName evidence="2 10">5-amino-6-(D-ribitylamino)uracil--L-tyrosine 4-hydroxyphenyl transferase</fullName>
        <ecNumber evidence="2 10">2.5.1.147</ecNumber>
    </recommendedName>
    <alternativeName>
        <fullName evidence="10">FO synthase subunit 2</fullName>
    </alternativeName>
</protein>
<dbReference type="NCBIfam" id="NF005609">
    <property type="entry name" value="PRK07360.1"/>
    <property type="match status" value="1"/>
</dbReference>